<dbReference type="EMBL" id="BAAAZG010000042">
    <property type="protein sequence ID" value="GAA4088136.1"/>
    <property type="molecule type" value="Genomic_DNA"/>
</dbReference>
<protein>
    <submittedName>
        <fullName evidence="4">Class I SAM-dependent methyltransferase</fullName>
    </submittedName>
</protein>
<comment type="caution">
    <text evidence="4">The sequence shown here is derived from an EMBL/GenBank/DDBJ whole genome shotgun (WGS) entry which is preliminary data.</text>
</comment>
<dbReference type="InterPro" id="IPR029063">
    <property type="entry name" value="SAM-dependent_MTases_sf"/>
</dbReference>
<keyword evidence="2" id="KW-0808">Transferase</keyword>
<organism evidence="4 5">
    <name type="scientific">Actinomadura miaoliensis</name>
    <dbReference type="NCBI Taxonomy" id="430685"/>
    <lineage>
        <taxon>Bacteria</taxon>
        <taxon>Bacillati</taxon>
        <taxon>Actinomycetota</taxon>
        <taxon>Actinomycetes</taxon>
        <taxon>Streptosporangiales</taxon>
        <taxon>Thermomonosporaceae</taxon>
        <taxon>Actinomadura</taxon>
    </lineage>
</organism>
<name>A0ABP7WHB0_9ACTN</name>
<evidence type="ECO:0000256" key="3">
    <source>
        <dbReference type="SAM" id="MobiDB-lite"/>
    </source>
</evidence>
<accession>A0ABP7WHB0</accession>
<feature type="region of interest" description="Disordered" evidence="3">
    <location>
        <begin position="1"/>
        <end position="29"/>
    </location>
</feature>
<dbReference type="Gene3D" id="3.40.50.150">
    <property type="entry name" value="Vaccinia Virus protein VP39"/>
    <property type="match status" value="1"/>
</dbReference>
<sequence length="254" mass="27126">MTDTMASTGAGTPSEAAPPAARTPVDTVYEPMPPDLLRAARHAKGFMPEPEGQALYETALEYGARLGDRGPLLEVGSYCGKSALYLGAAARRTGTVVVTVDHHHGSEENQAGWEYHDPSLVDPQTGRMDTLPTFRKTIGAAGLEDHVVAVVGASRTVARLWRTPLALAFIDGGHAEEHARADYEGWAPWVMVGGALVVHDVFPDPVDGGQAPYQHIYLRALNSGAFAERRVTGSLRVLERVDDRDPLAAPGGRA</sequence>
<dbReference type="Pfam" id="PF13578">
    <property type="entry name" value="Methyltransf_24"/>
    <property type="match status" value="1"/>
</dbReference>
<evidence type="ECO:0000256" key="1">
    <source>
        <dbReference type="ARBA" id="ARBA00022603"/>
    </source>
</evidence>
<keyword evidence="1 4" id="KW-0489">Methyltransferase</keyword>
<evidence type="ECO:0000313" key="4">
    <source>
        <dbReference type="EMBL" id="GAA4088136.1"/>
    </source>
</evidence>
<proteinExistence type="predicted"/>
<dbReference type="PANTHER" id="PTHR40048">
    <property type="entry name" value="RHAMNOSYL O-METHYLTRANSFERASE"/>
    <property type="match status" value="1"/>
</dbReference>
<evidence type="ECO:0000256" key="2">
    <source>
        <dbReference type="ARBA" id="ARBA00022679"/>
    </source>
</evidence>
<dbReference type="GO" id="GO:0032259">
    <property type="term" value="P:methylation"/>
    <property type="evidence" value="ECO:0007669"/>
    <property type="project" value="UniProtKB-KW"/>
</dbReference>
<dbReference type="PANTHER" id="PTHR40048:SF1">
    <property type="entry name" value="RHAMNOSYL O-METHYLTRANSFERASE"/>
    <property type="match status" value="1"/>
</dbReference>
<keyword evidence="5" id="KW-1185">Reference proteome</keyword>
<dbReference type="GO" id="GO:0008168">
    <property type="term" value="F:methyltransferase activity"/>
    <property type="evidence" value="ECO:0007669"/>
    <property type="project" value="UniProtKB-KW"/>
</dbReference>
<dbReference type="Proteomes" id="UP001500683">
    <property type="component" value="Unassembled WGS sequence"/>
</dbReference>
<feature type="compositionally biased region" description="Polar residues" evidence="3">
    <location>
        <begin position="1"/>
        <end position="11"/>
    </location>
</feature>
<gene>
    <name evidence="4" type="ORF">GCM10022214_55600</name>
</gene>
<dbReference type="SUPFAM" id="SSF53335">
    <property type="entry name" value="S-adenosyl-L-methionine-dependent methyltransferases"/>
    <property type="match status" value="1"/>
</dbReference>
<reference evidence="5" key="1">
    <citation type="journal article" date="2019" name="Int. J. Syst. Evol. Microbiol.">
        <title>The Global Catalogue of Microorganisms (GCM) 10K type strain sequencing project: providing services to taxonomists for standard genome sequencing and annotation.</title>
        <authorList>
            <consortium name="The Broad Institute Genomics Platform"/>
            <consortium name="The Broad Institute Genome Sequencing Center for Infectious Disease"/>
            <person name="Wu L."/>
            <person name="Ma J."/>
        </authorList>
    </citation>
    <scope>NUCLEOTIDE SEQUENCE [LARGE SCALE GENOMIC DNA]</scope>
    <source>
        <strain evidence="5">JCM 16702</strain>
    </source>
</reference>
<evidence type="ECO:0000313" key="5">
    <source>
        <dbReference type="Proteomes" id="UP001500683"/>
    </source>
</evidence>